<evidence type="ECO:0000313" key="2">
    <source>
        <dbReference type="EMBL" id="NDW45287.1"/>
    </source>
</evidence>
<keyword evidence="1" id="KW-0812">Transmembrane</keyword>
<reference evidence="2" key="1">
    <citation type="submission" date="2020-02" db="EMBL/GenBank/DDBJ databases">
        <title>Delineation of the pyrene-degrading pathway in Roseobacter clade bacteria by genomic analysis.</title>
        <authorList>
            <person name="Zhou H."/>
            <person name="Wang H."/>
        </authorList>
    </citation>
    <scope>NUCLEOTIDE SEQUENCE</scope>
    <source>
        <strain evidence="2">PrR005</strain>
    </source>
</reference>
<proteinExistence type="predicted"/>
<dbReference type="EMBL" id="JAAGOX010000012">
    <property type="protein sequence ID" value="NDW45287.1"/>
    <property type="molecule type" value="Genomic_DNA"/>
</dbReference>
<gene>
    <name evidence="2" type="ORF">G0P99_09965</name>
</gene>
<keyword evidence="1" id="KW-1133">Transmembrane helix</keyword>
<keyword evidence="1" id="KW-0472">Membrane</keyword>
<accession>A0A6B2NRR6</accession>
<protein>
    <submittedName>
        <fullName evidence="2">Uncharacterized protein</fullName>
    </submittedName>
</protein>
<comment type="caution">
    <text evidence="2">The sequence shown here is derived from an EMBL/GenBank/DDBJ whole genome shotgun (WGS) entry which is preliminary data.</text>
</comment>
<dbReference type="RefSeq" id="WP_164129328.1">
    <property type="nucleotide sequence ID" value="NZ_JAAGOX010000012.1"/>
</dbReference>
<evidence type="ECO:0000256" key="1">
    <source>
        <dbReference type="SAM" id="Phobius"/>
    </source>
</evidence>
<feature type="transmembrane region" description="Helical" evidence="1">
    <location>
        <begin position="60"/>
        <end position="82"/>
    </location>
</feature>
<sequence>MCKTVTLIFALAYLAALFLLFVGTFGWFGQERDPLAAVFLVPLGLPWNLFVDLFGDAVRLWLAALSPLLNLILLRLICGFAARS</sequence>
<dbReference type="AlphaFoldDB" id="A0A6B2NRR6"/>
<name>A0A6B2NRR6_9RHOB</name>
<feature type="transmembrane region" description="Helical" evidence="1">
    <location>
        <begin position="6"/>
        <end position="28"/>
    </location>
</feature>
<organism evidence="2">
    <name type="scientific">Ruegeria sp. PrR005</name>
    <dbReference type="NCBI Taxonomy" id="2706882"/>
    <lineage>
        <taxon>Bacteria</taxon>
        <taxon>Pseudomonadati</taxon>
        <taxon>Pseudomonadota</taxon>
        <taxon>Alphaproteobacteria</taxon>
        <taxon>Rhodobacterales</taxon>
        <taxon>Roseobacteraceae</taxon>
        <taxon>Ruegeria</taxon>
    </lineage>
</organism>